<keyword evidence="8" id="KW-0812">Transmembrane</keyword>
<keyword evidence="6 8" id="KW-0472">Membrane</keyword>
<keyword evidence="4" id="KW-0378">Hydrolase</keyword>
<evidence type="ECO:0000256" key="8">
    <source>
        <dbReference type="SAM" id="Phobius"/>
    </source>
</evidence>
<dbReference type="InterPro" id="IPR047217">
    <property type="entry name" value="S49_SppA_67K_type_N"/>
</dbReference>
<comment type="similarity">
    <text evidence="2">Belongs to the peptidase S49 family.</text>
</comment>
<feature type="active site" description="Proton donor/acceptor" evidence="7">
    <location>
        <position position="190"/>
    </location>
</feature>
<gene>
    <name evidence="10" type="primary">sppA</name>
    <name evidence="10" type="ORF">H9777_02695</name>
</gene>
<dbReference type="Pfam" id="PF01343">
    <property type="entry name" value="Peptidase_S49"/>
    <property type="match status" value="2"/>
</dbReference>
<feature type="domain" description="Peptidase S49" evidence="9">
    <location>
        <begin position="370"/>
        <end position="520"/>
    </location>
</feature>
<evidence type="ECO:0000256" key="6">
    <source>
        <dbReference type="ARBA" id="ARBA00023136"/>
    </source>
</evidence>
<dbReference type="Gene3D" id="3.90.226.10">
    <property type="entry name" value="2-enoyl-CoA Hydratase, Chain A, domain 1"/>
    <property type="match status" value="3"/>
</dbReference>
<accession>A0A948TAL2</accession>
<evidence type="ECO:0000256" key="3">
    <source>
        <dbReference type="ARBA" id="ARBA00022670"/>
    </source>
</evidence>
<organism evidence="10 11">
    <name type="scientific">Candidatus Phocaeicola faecigallinarum</name>
    <dbReference type="NCBI Taxonomy" id="2838732"/>
    <lineage>
        <taxon>Bacteria</taxon>
        <taxon>Pseudomonadati</taxon>
        <taxon>Bacteroidota</taxon>
        <taxon>Bacteroidia</taxon>
        <taxon>Bacteroidales</taxon>
        <taxon>Bacteroidaceae</taxon>
        <taxon>Phocaeicola</taxon>
    </lineage>
</organism>
<dbReference type="InterPro" id="IPR029045">
    <property type="entry name" value="ClpP/crotonase-like_dom_sf"/>
</dbReference>
<dbReference type="GO" id="GO:0016020">
    <property type="term" value="C:membrane"/>
    <property type="evidence" value="ECO:0007669"/>
    <property type="project" value="UniProtKB-SubCell"/>
</dbReference>
<protein>
    <submittedName>
        <fullName evidence="10">Signal peptide peptidase SppA</fullName>
    </submittedName>
</protein>
<dbReference type="Gene3D" id="6.20.330.10">
    <property type="match status" value="1"/>
</dbReference>
<name>A0A948TAL2_9BACT</name>
<keyword evidence="3" id="KW-0645">Protease</keyword>
<dbReference type="GO" id="GO:0006465">
    <property type="term" value="P:signal peptide processing"/>
    <property type="evidence" value="ECO:0007669"/>
    <property type="project" value="InterPro"/>
</dbReference>
<evidence type="ECO:0000259" key="9">
    <source>
        <dbReference type="Pfam" id="PF01343"/>
    </source>
</evidence>
<dbReference type="CDD" id="cd07023">
    <property type="entry name" value="S49_Sppa_N_C"/>
    <property type="match status" value="1"/>
</dbReference>
<dbReference type="PANTHER" id="PTHR33209">
    <property type="entry name" value="PROTEASE 4"/>
    <property type="match status" value="1"/>
</dbReference>
<comment type="caution">
    <text evidence="10">The sequence shown here is derived from an EMBL/GenBank/DDBJ whole genome shotgun (WGS) entry which is preliminary data.</text>
</comment>
<keyword evidence="5" id="KW-0720">Serine protease</keyword>
<dbReference type="NCBIfam" id="TIGR00705">
    <property type="entry name" value="SppA_67K"/>
    <property type="match status" value="1"/>
</dbReference>
<dbReference type="InterPro" id="IPR002142">
    <property type="entry name" value="Peptidase_S49"/>
</dbReference>
<dbReference type="NCBIfam" id="TIGR00706">
    <property type="entry name" value="SppA_dom"/>
    <property type="match status" value="1"/>
</dbReference>
<reference evidence="10" key="1">
    <citation type="journal article" date="2021" name="PeerJ">
        <title>Extensive microbial diversity within the chicken gut microbiome revealed by metagenomics and culture.</title>
        <authorList>
            <person name="Gilroy R."/>
            <person name="Ravi A."/>
            <person name="Getino M."/>
            <person name="Pursley I."/>
            <person name="Horton D.L."/>
            <person name="Alikhan N.F."/>
            <person name="Baker D."/>
            <person name="Gharbi K."/>
            <person name="Hall N."/>
            <person name="Watson M."/>
            <person name="Adriaenssens E.M."/>
            <person name="Foster-Nyarko E."/>
            <person name="Jarju S."/>
            <person name="Secka A."/>
            <person name="Antonio M."/>
            <person name="Oren A."/>
            <person name="Chaudhuri R.R."/>
            <person name="La Ragione R."/>
            <person name="Hildebrand F."/>
            <person name="Pallen M.J."/>
        </authorList>
    </citation>
    <scope>NUCLEOTIDE SEQUENCE</scope>
    <source>
        <strain evidence="10">G4-2901</strain>
    </source>
</reference>
<dbReference type="InterPro" id="IPR004635">
    <property type="entry name" value="Pept_S49_SppA"/>
</dbReference>
<proteinExistence type="inferred from homology"/>
<evidence type="ECO:0000313" key="11">
    <source>
        <dbReference type="Proteomes" id="UP000783796"/>
    </source>
</evidence>
<keyword evidence="8" id="KW-1133">Transmembrane helix</keyword>
<dbReference type="InterPro" id="IPR047272">
    <property type="entry name" value="S49_SppA_C"/>
</dbReference>
<evidence type="ECO:0000256" key="1">
    <source>
        <dbReference type="ARBA" id="ARBA00004370"/>
    </source>
</evidence>
<evidence type="ECO:0000256" key="5">
    <source>
        <dbReference type="ARBA" id="ARBA00022825"/>
    </source>
</evidence>
<dbReference type="InterPro" id="IPR004634">
    <property type="entry name" value="Pept_S49_pIV"/>
</dbReference>
<dbReference type="GO" id="GO:0008236">
    <property type="term" value="F:serine-type peptidase activity"/>
    <property type="evidence" value="ECO:0007669"/>
    <property type="project" value="UniProtKB-KW"/>
</dbReference>
<dbReference type="PANTHER" id="PTHR33209:SF1">
    <property type="entry name" value="PEPTIDASE S49 DOMAIN-CONTAINING PROTEIN"/>
    <property type="match status" value="1"/>
</dbReference>
<dbReference type="PIRSF" id="PIRSF001217">
    <property type="entry name" value="Protease_4_SppA"/>
    <property type="match status" value="1"/>
</dbReference>
<feature type="transmembrane region" description="Helical" evidence="8">
    <location>
        <begin position="12"/>
        <end position="35"/>
    </location>
</feature>
<feature type="active site" description="Nucleophile" evidence="7">
    <location>
        <position position="386"/>
    </location>
</feature>
<evidence type="ECO:0000256" key="2">
    <source>
        <dbReference type="ARBA" id="ARBA00008683"/>
    </source>
</evidence>
<reference evidence="10" key="2">
    <citation type="submission" date="2021-04" db="EMBL/GenBank/DDBJ databases">
        <authorList>
            <person name="Gilroy R."/>
        </authorList>
    </citation>
    <scope>NUCLEOTIDE SEQUENCE</scope>
    <source>
        <strain evidence="10">G4-2901</strain>
    </source>
</reference>
<dbReference type="AlphaFoldDB" id="A0A948TAL2"/>
<evidence type="ECO:0000256" key="4">
    <source>
        <dbReference type="ARBA" id="ARBA00022801"/>
    </source>
</evidence>
<sequence length="587" mass="64602">MKDFLKMTFASIIGMMIAGFVLLIIGISVIGGMVATTEVATVVKENSVFVLDLKGSVVERYEDNPFEQILGEEITTRGLEDILASIEKAKNDPKIKGMLINAEAFACSTASLQDIRTAIADFKESGKFVVAYSGAYTQGAYYVSTVADKVFLNPSGSISWHGLSAQTMFLKDLLAKVGVKMQIFRVGTYKSAVEPFIATEMSPANREQTLAFTQSIWNEIVNEVSESRNISVEKLNEMADKCMDFQPAEAYVENGLADQLMYKDEVLSYLKKLTGISEKSTLNTLTLDDMKNLAVPSTVKSRDVIAVYYAFGEIDNAADPYNEGIVSEKVTKHLRDLRNDDNVKAVVLRVNSPGGSAYGSEQIWREVTLLKEKKPVVVSMGDYAASGGYYISCAADWIVAQPTTLTGSIGIFGMIPDASELITKKLGVKIDGVKTNKLADMGDMSRPFNAEEGALIQGMVNSGYELFTKRCAEGRNMPIDSLKMIAEGRVWSGEMAKELKLVDELGNLECAIKKASELCGIRDYKVASYPKKVDFITSLISNAKPERYISSKLEDSFGEFYNGFMMIKNLDKADRIQARMPFEISIN</sequence>
<dbReference type="EMBL" id="JAHLFW010000025">
    <property type="protein sequence ID" value="MBU3837234.1"/>
    <property type="molecule type" value="Genomic_DNA"/>
</dbReference>
<dbReference type="CDD" id="cd07018">
    <property type="entry name" value="S49_SppA_67K_type"/>
    <property type="match status" value="1"/>
</dbReference>
<dbReference type="SUPFAM" id="SSF52096">
    <property type="entry name" value="ClpP/crotonase"/>
    <property type="match status" value="2"/>
</dbReference>
<evidence type="ECO:0000313" key="10">
    <source>
        <dbReference type="EMBL" id="MBU3837234.1"/>
    </source>
</evidence>
<feature type="domain" description="Peptidase S49" evidence="9">
    <location>
        <begin position="122"/>
        <end position="276"/>
    </location>
</feature>
<comment type="subcellular location">
    <subcellularLocation>
        <location evidence="1">Membrane</location>
    </subcellularLocation>
</comment>
<dbReference type="Proteomes" id="UP000783796">
    <property type="component" value="Unassembled WGS sequence"/>
</dbReference>
<evidence type="ECO:0000256" key="7">
    <source>
        <dbReference type="PIRSR" id="PIRSR001217-1"/>
    </source>
</evidence>